<sequence length="547" mass="62428">MTKKSAIAFATLCLFIASISASPICGRERLWQNRTPQIHSTGTPSAKWITSSTTNCDAEFYYDTSDVQERITQHFHIYYVIEGIHATKKAFVDSLATALEKAWNFYIQELGYKKPKAAPITWHYRKEPAPNRFPIEIADINSIRDNASLFGGFCGECIAVTFSPSSEPDESEIIIENDFFFAGINSPQKNETDSYCTFYKADNPMQNEVTGIDYTVHFGKLIRATAFHEFYHTLQFIYLPPTDKHDTYWYEASATAQEEIGAPDVNDYWSQLPLFFNATGKPFHELSSDYGLAVWELYNESIYGNPIGKHFWERFAKNPDASFEEIFAEEMQYREIDPDSSFNDFAERLLFSGPRALFSDSTKLITDDAFRWPFQPKILSPSTESVSLTPPAIAYYRITTDSIPHLDAFQGKASIALYGKTQTPIFYSLDTITLANILPQIEKSENAVLILSRLREQTSQKPVVDSLPMRNYPNPWRGETPLCFAHLPQDKTFIEIRTRTGKLVGQFRYSGEQLCLEAETLREKLAPGLYYFRAGNKNKAKPFLVVY</sequence>
<organism evidence="2 3">
    <name type="scientific">Fibrobacter intestinalis</name>
    <dbReference type="NCBI Taxonomy" id="28122"/>
    <lineage>
        <taxon>Bacteria</taxon>
        <taxon>Pseudomonadati</taxon>
        <taxon>Fibrobacterota</taxon>
        <taxon>Fibrobacteria</taxon>
        <taxon>Fibrobacterales</taxon>
        <taxon>Fibrobacteraceae</taxon>
        <taxon>Fibrobacter</taxon>
    </lineage>
</organism>
<keyword evidence="3" id="KW-1185">Reference proteome</keyword>
<accession>A0A1M6SI47</accession>
<feature type="signal peptide" evidence="1">
    <location>
        <begin position="1"/>
        <end position="21"/>
    </location>
</feature>
<feature type="chain" id="PRO_5013268912" description="Por secretion system C-terminal sorting domain-containing protein" evidence="1">
    <location>
        <begin position="22"/>
        <end position="547"/>
    </location>
</feature>
<gene>
    <name evidence="2" type="ORF">SAMN05720469_10665</name>
</gene>
<evidence type="ECO:0000256" key="1">
    <source>
        <dbReference type="SAM" id="SignalP"/>
    </source>
</evidence>
<reference evidence="3" key="1">
    <citation type="submission" date="2016-11" db="EMBL/GenBank/DDBJ databases">
        <authorList>
            <person name="Varghese N."/>
            <person name="Submissions S."/>
        </authorList>
    </citation>
    <scope>NUCLEOTIDE SEQUENCE [LARGE SCALE GENOMIC DNA]</scope>
    <source>
        <strain evidence="3">UWOS</strain>
    </source>
</reference>
<dbReference type="EMBL" id="FRAW01000006">
    <property type="protein sequence ID" value="SHK44393.1"/>
    <property type="molecule type" value="Genomic_DNA"/>
</dbReference>
<dbReference type="RefSeq" id="WP_073303074.1">
    <property type="nucleotide sequence ID" value="NZ_FRAW01000006.1"/>
</dbReference>
<evidence type="ECO:0000313" key="2">
    <source>
        <dbReference type="EMBL" id="SHK44393.1"/>
    </source>
</evidence>
<evidence type="ECO:0000313" key="3">
    <source>
        <dbReference type="Proteomes" id="UP000184275"/>
    </source>
</evidence>
<dbReference type="Proteomes" id="UP000184275">
    <property type="component" value="Unassembled WGS sequence"/>
</dbReference>
<name>A0A1M6SI47_9BACT</name>
<keyword evidence="1" id="KW-0732">Signal</keyword>
<proteinExistence type="predicted"/>
<evidence type="ECO:0008006" key="4">
    <source>
        <dbReference type="Google" id="ProtNLM"/>
    </source>
</evidence>
<dbReference type="AlphaFoldDB" id="A0A1M6SI47"/>
<protein>
    <recommendedName>
        <fullName evidence="4">Por secretion system C-terminal sorting domain-containing protein</fullName>
    </recommendedName>
</protein>